<reference evidence="9" key="1">
    <citation type="submission" date="2025-05" db="UniProtKB">
        <authorList>
            <consortium name="Ensembl"/>
        </authorList>
    </citation>
    <scope>IDENTIFICATION</scope>
</reference>
<keyword evidence="5 7" id="KW-0472">Membrane</keyword>
<feature type="region of interest" description="Disordered" evidence="6">
    <location>
        <begin position="258"/>
        <end position="296"/>
    </location>
</feature>
<evidence type="ECO:0000313" key="9">
    <source>
        <dbReference type="Ensembl" id="ENSCCRP00010103759.1"/>
    </source>
</evidence>
<feature type="transmembrane region" description="Helical" evidence="7">
    <location>
        <begin position="69"/>
        <end position="89"/>
    </location>
</feature>
<protein>
    <submittedName>
        <fullName evidence="9">Uncharacterized protein</fullName>
    </submittedName>
</protein>
<dbReference type="AlphaFoldDB" id="A0A8C1PIS1"/>
<evidence type="ECO:0000313" key="10">
    <source>
        <dbReference type="Proteomes" id="UP000694427"/>
    </source>
</evidence>
<feature type="signal peptide" evidence="8">
    <location>
        <begin position="1"/>
        <end position="17"/>
    </location>
</feature>
<evidence type="ECO:0000256" key="7">
    <source>
        <dbReference type="SAM" id="Phobius"/>
    </source>
</evidence>
<keyword evidence="4 7" id="KW-1133">Transmembrane helix</keyword>
<sequence length="296" mass="32362">MSSFLFLSISLFSSVSSSKPAIVSPTDSLKPGLKLTDISMGIESQGPTRPAGNLTPKQVETFQKVEPKALGSIQIIIAVLCLCLSITILQLYEEVHFSPDVIVVVVIVVQLLVSGSILIHAGRFLSLFWVKATLVAHLVSAAFSTAVLGLLSRHLPYRQDTYHCEHCRRLEIYAVQQYCYRKCTYTVERNCKLLIDGFLATLVLFLVVELVICIVTILFGLSALAKGGVQLPGFRQRAAPSQPEAVTPSQPQVEVVVSEVEPMPEREPEPKSEPIEEIPSPPTEPQVAPIDSLTDV</sequence>
<feature type="compositionally biased region" description="Basic and acidic residues" evidence="6">
    <location>
        <begin position="263"/>
        <end position="274"/>
    </location>
</feature>
<dbReference type="PANTHER" id="PTHR23320">
    <property type="entry name" value="MEMBRANE-SPANNING 4-DOMAINS SUBFAMILY A MS4A -RELATED"/>
    <property type="match status" value="1"/>
</dbReference>
<proteinExistence type="inferred from homology"/>
<name>A0A8C1PIS1_CYPCA</name>
<keyword evidence="8" id="KW-0732">Signal</keyword>
<evidence type="ECO:0000256" key="2">
    <source>
        <dbReference type="ARBA" id="ARBA00009565"/>
    </source>
</evidence>
<feature type="transmembrane region" description="Helical" evidence="7">
    <location>
        <begin position="128"/>
        <end position="151"/>
    </location>
</feature>
<dbReference type="Ensembl" id="ENSCCRT00015093187.1">
    <property type="protein sequence ID" value="ENSCCRP00015090274.1"/>
    <property type="gene ID" value="ENSCCRG00015036453.1"/>
</dbReference>
<feature type="transmembrane region" description="Helical" evidence="7">
    <location>
        <begin position="101"/>
        <end position="122"/>
    </location>
</feature>
<dbReference type="InterPro" id="IPR030417">
    <property type="entry name" value="MS4A"/>
</dbReference>
<dbReference type="Proteomes" id="UP000694427">
    <property type="component" value="Unplaced"/>
</dbReference>
<evidence type="ECO:0000256" key="4">
    <source>
        <dbReference type="ARBA" id="ARBA00022989"/>
    </source>
</evidence>
<dbReference type="PANTHER" id="PTHR23320:SF128">
    <property type="entry name" value="MEMBRANE-SPANNING 4-DOMAINS SUBFAMILY A MEMBER 4A"/>
    <property type="match status" value="1"/>
</dbReference>
<evidence type="ECO:0000256" key="5">
    <source>
        <dbReference type="ARBA" id="ARBA00023136"/>
    </source>
</evidence>
<evidence type="ECO:0000256" key="6">
    <source>
        <dbReference type="SAM" id="MobiDB-lite"/>
    </source>
</evidence>
<feature type="transmembrane region" description="Helical" evidence="7">
    <location>
        <begin position="198"/>
        <end position="225"/>
    </location>
</feature>
<comment type="subcellular location">
    <subcellularLocation>
        <location evidence="1">Membrane</location>
        <topology evidence="1">Multi-pass membrane protein</topology>
    </subcellularLocation>
</comment>
<dbReference type="InterPro" id="IPR007237">
    <property type="entry name" value="CD20-like"/>
</dbReference>
<dbReference type="Pfam" id="PF04103">
    <property type="entry name" value="CD20"/>
    <property type="match status" value="1"/>
</dbReference>
<dbReference type="Proteomes" id="UP000694700">
    <property type="component" value="Unplaced"/>
</dbReference>
<evidence type="ECO:0000256" key="8">
    <source>
        <dbReference type="SAM" id="SignalP"/>
    </source>
</evidence>
<evidence type="ECO:0000256" key="3">
    <source>
        <dbReference type="ARBA" id="ARBA00022692"/>
    </source>
</evidence>
<dbReference type="GO" id="GO:0016020">
    <property type="term" value="C:membrane"/>
    <property type="evidence" value="ECO:0007669"/>
    <property type="project" value="UniProtKB-SubCell"/>
</dbReference>
<accession>A0A8C1PIS1</accession>
<keyword evidence="10" id="KW-1185">Reference proteome</keyword>
<keyword evidence="3 7" id="KW-0812">Transmembrane</keyword>
<evidence type="ECO:0000256" key="1">
    <source>
        <dbReference type="ARBA" id="ARBA00004141"/>
    </source>
</evidence>
<comment type="similarity">
    <text evidence="2">Belongs to the MS4A family.</text>
</comment>
<organism evidence="9 10">
    <name type="scientific">Cyprinus carpio</name>
    <name type="common">Common carp</name>
    <dbReference type="NCBI Taxonomy" id="7962"/>
    <lineage>
        <taxon>Eukaryota</taxon>
        <taxon>Metazoa</taxon>
        <taxon>Chordata</taxon>
        <taxon>Craniata</taxon>
        <taxon>Vertebrata</taxon>
        <taxon>Euteleostomi</taxon>
        <taxon>Actinopterygii</taxon>
        <taxon>Neopterygii</taxon>
        <taxon>Teleostei</taxon>
        <taxon>Ostariophysi</taxon>
        <taxon>Cypriniformes</taxon>
        <taxon>Cyprinidae</taxon>
        <taxon>Cyprininae</taxon>
        <taxon>Cyprinus</taxon>
    </lineage>
</organism>
<feature type="chain" id="PRO_5044676176" evidence="8">
    <location>
        <begin position="18"/>
        <end position="296"/>
    </location>
</feature>
<dbReference type="Ensembl" id="ENSCCRT00010115291.1">
    <property type="protein sequence ID" value="ENSCCRP00010103759.1"/>
    <property type="gene ID" value="ENSCCRG00010045708.1"/>
</dbReference>